<keyword evidence="2" id="KW-0521">NADP</keyword>
<evidence type="ECO:0000313" key="4">
    <source>
        <dbReference type="EMBL" id="OGE64479.1"/>
    </source>
</evidence>
<dbReference type="GO" id="GO:0005829">
    <property type="term" value="C:cytosol"/>
    <property type="evidence" value="ECO:0007669"/>
    <property type="project" value="TreeGrafter"/>
</dbReference>
<comment type="similarity">
    <text evidence="1 2">Belongs to the dTDP-4-dehydrorhamnose reductase family.</text>
</comment>
<evidence type="ECO:0000256" key="1">
    <source>
        <dbReference type="ARBA" id="ARBA00010944"/>
    </source>
</evidence>
<comment type="pathway">
    <text evidence="2">Carbohydrate biosynthesis; dTDP-L-rhamnose biosynthesis.</text>
</comment>
<dbReference type="GO" id="GO:0008831">
    <property type="term" value="F:dTDP-4-dehydrorhamnose reductase activity"/>
    <property type="evidence" value="ECO:0007669"/>
    <property type="project" value="UniProtKB-EC"/>
</dbReference>
<dbReference type="GO" id="GO:0019305">
    <property type="term" value="P:dTDP-rhamnose biosynthetic process"/>
    <property type="evidence" value="ECO:0007669"/>
    <property type="project" value="UniProtKB-UniPathway"/>
</dbReference>
<dbReference type="PANTHER" id="PTHR10491:SF4">
    <property type="entry name" value="METHIONINE ADENOSYLTRANSFERASE 2 SUBUNIT BETA"/>
    <property type="match status" value="1"/>
</dbReference>
<comment type="function">
    <text evidence="2">Catalyzes the reduction of dTDP-6-deoxy-L-lyxo-4-hexulose to yield dTDP-L-rhamnose.</text>
</comment>
<dbReference type="Pfam" id="PF04321">
    <property type="entry name" value="RmlD_sub_bind"/>
    <property type="match status" value="1"/>
</dbReference>
<evidence type="ECO:0000259" key="3">
    <source>
        <dbReference type="Pfam" id="PF04321"/>
    </source>
</evidence>
<dbReference type="AlphaFoldDB" id="A0A1F5MGK2"/>
<sequence length="292" mass="33011">MKLVIFGGSGMVGSRFIELKKNTFELIAPDAKDVNILNKDQVLKFLEDNDCPVINFAAYTAVEEAEKQKDDKNGICYLVNAVGAKNVADACKQLDKYLIHISTEYVFDGTKMSSPYIEEDKPNPINWYGATKHFGEQFVLESGVRLGLIRISMPYSPFYELKKDVVRFFLEMLKNKSSIKAIEDQRITPTLVDDIINALTVILGKKAEGTYHVSATDSVTPLELVETIAETFKLDYSNINVLKLEEYNKTKQAKLLKYSWLNPAKFEKEFGDGILHSIEEGLQLFKLKVKAD</sequence>
<dbReference type="SUPFAM" id="SSF51735">
    <property type="entry name" value="NAD(P)-binding Rossmann-fold domains"/>
    <property type="match status" value="1"/>
</dbReference>
<organism evidence="4 5">
    <name type="scientific">Candidatus Daviesbacteria bacterium RIFCSPLOWO2_02_FULL_36_8</name>
    <dbReference type="NCBI Taxonomy" id="1797793"/>
    <lineage>
        <taxon>Bacteria</taxon>
        <taxon>Candidatus Daviesiibacteriota</taxon>
    </lineage>
</organism>
<dbReference type="Gene3D" id="3.40.50.720">
    <property type="entry name" value="NAD(P)-binding Rossmann-like Domain"/>
    <property type="match status" value="1"/>
</dbReference>
<dbReference type="CDD" id="cd05254">
    <property type="entry name" value="dTDP_HR_like_SDR_e"/>
    <property type="match status" value="1"/>
</dbReference>
<reference evidence="4 5" key="1">
    <citation type="journal article" date="2016" name="Nat. Commun.">
        <title>Thousands of microbial genomes shed light on interconnected biogeochemical processes in an aquifer system.</title>
        <authorList>
            <person name="Anantharaman K."/>
            <person name="Brown C.T."/>
            <person name="Hug L.A."/>
            <person name="Sharon I."/>
            <person name="Castelle C.J."/>
            <person name="Probst A.J."/>
            <person name="Thomas B.C."/>
            <person name="Singh A."/>
            <person name="Wilkins M.J."/>
            <person name="Karaoz U."/>
            <person name="Brodie E.L."/>
            <person name="Williams K.H."/>
            <person name="Hubbard S.S."/>
            <person name="Banfield J.F."/>
        </authorList>
    </citation>
    <scope>NUCLEOTIDE SEQUENCE [LARGE SCALE GENOMIC DNA]</scope>
</reference>
<dbReference type="PANTHER" id="PTHR10491">
    <property type="entry name" value="DTDP-4-DEHYDRORHAMNOSE REDUCTASE"/>
    <property type="match status" value="1"/>
</dbReference>
<gene>
    <name evidence="4" type="ORF">A3J13_00190</name>
</gene>
<dbReference type="InterPro" id="IPR029903">
    <property type="entry name" value="RmlD-like-bd"/>
</dbReference>
<dbReference type="UniPathway" id="UPA00124"/>
<dbReference type="InterPro" id="IPR005913">
    <property type="entry name" value="dTDP_dehydrorham_reduct"/>
</dbReference>
<dbReference type="Proteomes" id="UP000183317">
    <property type="component" value="Unassembled WGS sequence"/>
</dbReference>
<evidence type="ECO:0000256" key="2">
    <source>
        <dbReference type="RuleBase" id="RU364082"/>
    </source>
</evidence>
<evidence type="ECO:0000313" key="5">
    <source>
        <dbReference type="Proteomes" id="UP000183317"/>
    </source>
</evidence>
<proteinExistence type="inferred from homology"/>
<accession>A0A1F5MGK2</accession>
<dbReference type="EMBL" id="MFDU01000012">
    <property type="protein sequence ID" value="OGE64479.1"/>
    <property type="molecule type" value="Genomic_DNA"/>
</dbReference>
<dbReference type="EC" id="1.1.1.133" evidence="2"/>
<dbReference type="InterPro" id="IPR036291">
    <property type="entry name" value="NAD(P)-bd_dom_sf"/>
</dbReference>
<keyword evidence="2" id="KW-0560">Oxidoreductase</keyword>
<feature type="domain" description="RmlD-like substrate binding" evidence="3">
    <location>
        <begin position="1"/>
        <end position="272"/>
    </location>
</feature>
<name>A0A1F5MGK2_9BACT</name>
<comment type="caution">
    <text evidence="4">The sequence shown here is derived from an EMBL/GenBank/DDBJ whole genome shotgun (WGS) entry which is preliminary data.</text>
</comment>
<protein>
    <recommendedName>
        <fullName evidence="2">dTDP-4-dehydrorhamnose reductase</fullName>
        <ecNumber evidence="2">1.1.1.133</ecNumber>
    </recommendedName>
</protein>
<dbReference type="Gene3D" id="3.90.25.10">
    <property type="entry name" value="UDP-galactose 4-epimerase, domain 1"/>
    <property type="match status" value="1"/>
</dbReference>